<dbReference type="AlphaFoldDB" id="A0A7X0JG77"/>
<protein>
    <submittedName>
        <fullName evidence="2">Uncharacterized protein</fullName>
    </submittedName>
</protein>
<proteinExistence type="predicted"/>
<reference evidence="2 3" key="3">
    <citation type="submission" date="2020-08" db="EMBL/GenBank/DDBJ databases">
        <authorList>
            <person name="Partida-Martinez L."/>
            <person name="Huntemann M."/>
            <person name="Clum A."/>
            <person name="Wang J."/>
            <person name="Palaniappan K."/>
            <person name="Ritter S."/>
            <person name="Chen I.-M."/>
            <person name="Stamatis D."/>
            <person name="Reddy T."/>
            <person name="O'Malley R."/>
            <person name="Daum C."/>
            <person name="Shapiro N."/>
            <person name="Ivanova N."/>
            <person name="Kyrpides N."/>
            <person name="Woyke T."/>
        </authorList>
    </citation>
    <scope>NUCLEOTIDE SEQUENCE [LARGE SCALE GENOMIC DNA]</scope>
    <source>
        <strain evidence="2 3">AS3.13</strain>
    </source>
</reference>
<sequence length="128" mass="13119">MLIAHELAGVRVLVAHEDGFQKAYLSAVLAAAGAILVDPSAAGDAALTGPPPLDAAVVSQIVQATDGHRLIDAAARGALAVLVVHSASALPLPAVGLLRSLAVPYAAFQVVEAIRDMLGHRHDQRLRA</sequence>
<dbReference type="RefSeq" id="WP_184033941.1">
    <property type="nucleotide sequence ID" value="NZ_BAABAR010000007.1"/>
</dbReference>
<evidence type="ECO:0000313" key="3">
    <source>
        <dbReference type="Proteomes" id="UP000522313"/>
    </source>
</evidence>
<dbReference type="EMBL" id="JACIJN010000002">
    <property type="protein sequence ID" value="MBB5725120.1"/>
    <property type="molecule type" value="Genomic_DNA"/>
</dbReference>
<evidence type="ECO:0000313" key="2">
    <source>
        <dbReference type="EMBL" id="MBB6506137.1"/>
    </source>
</evidence>
<reference evidence="1 4" key="1">
    <citation type="submission" date="2020-08" db="EMBL/GenBank/DDBJ databases">
        <title>Genomic Encyclopedia of Type Strains, Phase IV (KMG-IV): sequencing the most valuable type-strain genomes for metagenomic binning, comparative biology and taxonomic classification.</title>
        <authorList>
            <person name="Goeker M."/>
        </authorList>
    </citation>
    <scope>NUCLEOTIDE SEQUENCE [LARGE SCALE GENOMIC DNA]</scope>
    <source>
        <strain evidence="1 4">DSM 101535</strain>
    </source>
</reference>
<gene>
    <name evidence="2" type="ORF">F4693_003134</name>
    <name evidence="1" type="ORF">FHS97_001028</name>
</gene>
<accession>A0A7X0JG77</accession>
<evidence type="ECO:0000313" key="1">
    <source>
        <dbReference type="EMBL" id="MBB5725120.1"/>
    </source>
</evidence>
<evidence type="ECO:0000313" key="4">
    <source>
        <dbReference type="Proteomes" id="UP000560131"/>
    </source>
</evidence>
<dbReference type="Proteomes" id="UP000560131">
    <property type="component" value="Unassembled WGS sequence"/>
</dbReference>
<reference evidence="2 3" key="2">
    <citation type="submission" date="2020-08" db="EMBL/GenBank/DDBJ databases">
        <title>The Agave Microbiome: Exploring the role of microbial communities in plant adaptations to desert environments.</title>
        <authorList>
            <person name="Partida-Martinez L.P."/>
        </authorList>
    </citation>
    <scope>NUCLEOTIDE SEQUENCE [LARGE SCALE GENOMIC DNA]</scope>
    <source>
        <strain evidence="2 3">AS3.13</strain>
    </source>
</reference>
<keyword evidence="4" id="KW-1185">Reference proteome</keyword>
<dbReference type="EMBL" id="JACHBT010000018">
    <property type="protein sequence ID" value="MBB6506137.1"/>
    <property type="molecule type" value="Genomic_DNA"/>
</dbReference>
<name>A0A7X0JG77_9SPHN</name>
<comment type="caution">
    <text evidence="2">The sequence shown here is derived from an EMBL/GenBank/DDBJ whole genome shotgun (WGS) entry which is preliminary data.</text>
</comment>
<organism evidence="2 3">
    <name type="scientific">Sphingomonas endophytica</name>
    <dbReference type="NCBI Taxonomy" id="869719"/>
    <lineage>
        <taxon>Bacteria</taxon>
        <taxon>Pseudomonadati</taxon>
        <taxon>Pseudomonadota</taxon>
        <taxon>Alphaproteobacteria</taxon>
        <taxon>Sphingomonadales</taxon>
        <taxon>Sphingomonadaceae</taxon>
        <taxon>Sphingomonas</taxon>
    </lineage>
</organism>
<dbReference type="Proteomes" id="UP000522313">
    <property type="component" value="Unassembled WGS sequence"/>
</dbReference>